<dbReference type="GO" id="GO:0006012">
    <property type="term" value="P:galactose metabolic process"/>
    <property type="evidence" value="ECO:0007669"/>
    <property type="project" value="UniProtKB-UniRule"/>
</dbReference>
<protein>
    <recommendedName>
        <fullName evidence="10">Galactose-1-phosphate uridylyltransferase</fullName>
        <shortName evidence="10">Gal-1-P uridylyltransferase</shortName>
        <ecNumber evidence="10">2.7.7.12</ecNumber>
    </recommendedName>
    <alternativeName>
        <fullName evidence="10">UDP-glucose--hexose-1-phosphate uridylyltransferase</fullName>
    </alternativeName>
</protein>
<evidence type="ECO:0000256" key="4">
    <source>
        <dbReference type="ARBA" id="ARBA00008706"/>
    </source>
</evidence>
<keyword evidence="6 10" id="KW-0808">Transferase</keyword>
<keyword evidence="5 10" id="KW-0963">Cytoplasm</keyword>
<feature type="domain" description="Galactose-1-phosphate uridyl transferase N-terminal" evidence="11">
    <location>
        <begin position="56"/>
        <end position="236"/>
    </location>
</feature>
<dbReference type="InterPro" id="IPR005850">
    <property type="entry name" value="GalP_Utransf_C"/>
</dbReference>
<dbReference type="PIRSF" id="PIRSF006005">
    <property type="entry name" value="GalT_BS"/>
    <property type="match status" value="1"/>
</dbReference>
<evidence type="ECO:0000256" key="2">
    <source>
        <dbReference type="ARBA" id="ARBA00004496"/>
    </source>
</evidence>
<dbReference type="Proteomes" id="UP000563151">
    <property type="component" value="Unassembled WGS sequence"/>
</dbReference>
<evidence type="ECO:0000256" key="3">
    <source>
        <dbReference type="ARBA" id="ARBA00004947"/>
    </source>
</evidence>
<keyword evidence="8 10" id="KW-0299">Galactose metabolism</keyword>
<evidence type="ECO:0000256" key="8">
    <source>
        <dbReference type="ARBA" id="ARBA00023144"/>
    </source>
</evidence>
<evidence type="ECO:0000256" key="5">
    <source>
        <dbReference type="ARBA" id="ARBA00022490"/>
    </source>
</evidence>
<gene>
    <name evidence="10" type="primary">galT</name>
    <name evidence="13" type="ORF">HGG79_12040</name>
</gene>
<evidence type="ECO:0000256" key="1">
    <source>
        <dbReference type="ARBA" id="ARBA00001107"/>
    </source>
</evidence>
<comment type="similarity">
    <text evidence="4 10">Belongs to the galactose-1-phosphate uridylyltransferase type 2 family.</text>
</comment>
<dbReference type="InterPro" id="IPR000766">
    <property type="entry name" value="GalP_uridyl_Trfase_II"/>
</dbReference>
<keyword evidence="9 10" id="KW-0119">Carbohydrate metabolism</keyword>
<comment type="subcellular location">
    <subcellularLocation>
        <location evidence="2 10">Cytoplasm</location>
    </subcellularLocation>
</comment>
<comment type="pathway">
    <text evidence="3 10">Carbohydrate metabolism; galactose metabolism.</text>
</comment>
<evidence type="ECO:0000313" key="14">
    <source>
        <dbReference type="Proteomes" id="UP000563151"/>
    </source>
</evidence>
<dbReference type="EMBL" id="JAAZWO010000014">
    <property type="protein sequence ID" value="MBC2398496.1"/>
    <property type="molecule type" value="Genomic_DNA"/>
</dbReference>
<accession>A0A923EB85</accession>
<proteinExistence type="inferred from homology"/>
<keyword evidence="14" id="KW-1185">Reference proteome</keyword>
<feature type="domain" description="Galactose-1-phosphate uridyl transferase C-terminal" evidence="12">
    <location>
        <begin position="252"/>
        <end position="429"/>
    </location>
</feature>
<name>A0A923EB85_CLOTT</name>
<evidence type="ECO:0000259" key="12">
    <source>
        <dbReference type="Pfam" id="PF02744"/>
    </source>
</evidence>
<dbReference type="EC" id="2.7.7.12" evidence="10"/>
<dbReference type="HAMAP" id="MF_00571">
    <property type="entry name" value="GalP_UDP_trans"/>
    <property type="match status" value="1"/>
</dbReference>
<organism evidence="13 14">
    <name type="scientific">Clostridium tetanomorphum</name>
    <dbReference type="NCBI Taxonomy" id="1553"/>
    <lineage>
        <taxon>Bacteria</taxon>
        <taxon>Bacillati</taxon>
        <taxon>Bacillota</taxon>
        <taxon>Clostridia</taxon>
        <taxon>Eubacteriales</taxon>
        <taxon>Clostridiaceae</taxon>
        <taxon>Clostridium</taxon>
    </lineage>
</organism>
<evidence type="ECO:0000313" key="13">
    <source>
        <dbReference type="EMBL" id="MBC2398496.1"/>
    </source>
</evidence>
<comment type="caution">
    <text evidence="13">The sequence shown here is derived from an EMBL/GenBank/DDBJ whole genome shotgun (WGS) entry which is preliminary data.</text>
</comment>
<dbReference type="RefSeq" id="WP_035144705.1">
    <property type="nucleotide sequence ID" value="NZ_JAAZWO010000014.1"/>
</dbReference>
<sequence length="520" mass="61053">MINVCIERELERLLYFAKKNELIEELDIVPCRNELMNLFNIKEPYKGDIDKGQPKNLSEILNNILDYALEYKIIPNNSITYRDLLDAKIMGILMPRESEVVKKFNSIYNSSGPREATKYFYNLSQNSNYIRMDRIRRNIYWRNSTEYGELEITINLSKPEKDPKEIALVKSIPSLNYPKCLLCLENVGFCGDLKRPARQNHRVIPIKLGKENWYLQYSPYVYYNEHCILFKEEHEPMSITKKTFKRLIEFVEQIPHYFIGSNAELPIVGGSILNHEHFQGGNHLFPIDRAKIDIKLVNDKYPNIKAGILKWPMSVIQLTSSDKNILIDLVINIFNFWRNYNDETVDILSYSNKSDEKIAHNTITPILRKTEKEEFQFNLVLRNNRTTKKYPEGIFHPHRELHNIKKENIGLIEVMGLAILPGRLKKELETIGYILQEKIVYNNVLFTNETELYKHKAWIEELINKYGVKCSKEESEKYLKYEIGNKFLQVLKDAAVFKDDENGKLAFLRFINSLGFKTAQ</sequence>
<dbReference type="InterPro" id="IPR005849">
    <property type="entry name" value="GalP_Utransf_N"/>
</dbReference>
<keyword evidence="7 10" id="KW-0548">Nucleotidyltransferase</keyword>
<dbReference type="Pfam" id="PF02744">
    <property type="entry name" value="GalP_UDP_tr_C"/>
    <property type="match status" value="1"/>
</dbReference>
<dbReference type="GO" id="GO:0005737">
    <property type="term" value="C:cytoplasm"/>
    <property type="evidence" value="ECO:0007669"/>
    <property type="project" value="UniProtKB-SubCell"/>
</dbReference>
<reference evidence="13 14" key="1">
    <citation type="submission" date="2020-04" db="EMBL/GenBank/DDBJ databases">
        <title>Genomic insights into acetone-butanol-ethanol (ABE) fermentation by sequencing solventogenic clostridia strains.</title>
        <authorList>
            <person name="Brown S."/>
        </authorList>
    </citation>
    <scope>NUCLEOTIDE SEQUENCE [LARGE SCALE GENOMIC DNA]</scope>
    <source>
        <strain evidence="13 14">DJ011</strain>
    </source>
</reference>
<evidence type="ECO:0000256" key="10">
    <source>
        <dbReference type="HAMAP-Rule" id="MF_00571"/>
    </source>
</evidence>
<evidence type="ECO:0000256" key="9">
    <source>
        <dbReference type="ARBA" id="ARBA00023277"/>
    </source>
</evidence>
<dbReference type="NCBIfam" id="NF003629">
    <property type="entry name" value="PRK05270.1-2"/>
    <property type="match status" value="1"/>
</dbReference>
<dbReference type="AlphaFoldDB" id="A0A923EB85"/>
<evidence type="ECO:0000259" key="11">
    <source>
        <dbReference type="Pfam" id="PF01087"/>
    </source>
</evidence>
<dbReference type="GO" id="GO:0008108">
    <property type="term" value="F:UDP-glucose:hexose-1-phosphate uridylyltransferase activity"/>
    <property type="evidence" value="ECO:0007669"/>
    <property type="project" value="UniProtKB-UniRule"/>
</dbReference>
<evidence type="ECO:0000256" key="6">
    <source>
        <dbReference type="ARBA" id="ARBA00022679"/>
    </source>
</evidence>
<dbReference type="PANTHER" id="PTHR39191:SF1">
    <property type="entry name" value="DUF4922 DOMAIN-CONTAINING PROTEIN"/>
    <property type="match status" value="1"/>
</dbReference>
<dbReference type="Pfam" id="PF01087">
    <property type="entry name" value="GalP_UDP_transf"/>
    <property type="match status" value="1"/>
</dbReference>
<dbReference type="PANTHER" id="PTHR39191">
    <property type="entry name" value="GALACTOSE-1-PHOSPHATE URIDYLYLTRANSFERASE"/>
    <property type="match status" value="1"/>
</dbReference>
<evidence type="ECO:0000256" key="7">
    <source>
        <dbReference type="ARBA" id="ARBA00022695"/>
    </source>
</evidence>
<comment type="catalytic activity">
    <reaction evidence="1 10">
        <text>alpha-D-galactose 1-phosphate + UDP-alpha-D-glucose = alpha-D-glucose 1-phosphate + UDP-alpha-D-galactose</text>
        <dbReference type="Rhea" id="RHEA:13989"/>
        <dbReference type="ChEBI" id="CHEBI:58336"/>
        <dbReference type="ChEBI" id="CHEBI:58601"/>
        <dbReference type="ChEBI" id="CHEBI:58885"/>
        <dbReference type="ChEBI" id="CHEBI:66914"/>
        <dbReference type="EC" id="2.7.7.12"/>
    </reaction>
</comment>